<dbReference type="VEuPathDB" id="FungiDB:MELLADRAFT_87204"/>
<feature type="region of interest" description="Disordered" evidence="2">
    <location>
        <begin position="403"/>
        <end position="427"/>
    </location>
</feature>
<dbReference type="RefSeq" id="XP_007403815.1">
    <property type="nucleotide sequence ID" value="XM_007403753.1"/>
</dbReference>
<dbReference type="AlphaFoldDB" id="F4R4W7"/>
<gene>
    <name evidence="3" type="ORF">MELLADRAFT_87204</name>
</gene>
<dbReference type="KEGG" id="mlr:MELLADRAFT_87204"/>
<evidence type="ECO:0000256" key="1">
    <source>
        <dbReference type="SAM" id="Coils"/>
    </source>
</evidence>
<dbReference type="EMBL" id="GL883090">
    <property type="protein sequence ID" value="EGG12877.1"/>
    <property type="molecule type" value="Genomic_DNA"/>
</dbReference>
<evidence type="ECO:0000313" key="3">
    <source>
        <dbReference type="EMBL" id="EGG12877.1"/>
    </source>
</evidence>
<protein>
    <submittedName>
        <fullName evidence="3">Uncharacterized protein</fullName>
    </submittedName>
</protein>
<keyword evidence="4" id="KW-1185">Reference proteome</keyword>
<feature type="coiled-coil region" evidence="1">
    <location>
        <begin position="335"/>
        <end position="387"/>
    </location>
</feature>
<evidence type="ECO:0000313" key="4">
    <source>
        <dbReference type="Proteomes" id="UP000001072"/>
    </source>
</evidence>
<dbReference type="HOGENOM" id="CLU_049472_0_0_1"/>
<dbReference type="GeneID" id="18934427"/>
<evidence type="ECO:0000256" key="2">
    <source>
        <dbReference type="SAM" id="MobiDB-lite"/>
    </source>
</evidence>
<feature type="region of interest" description="Disordered" evidence="2">
    <location>
        <begin position="109"/>
        <end position="142"/>
    </location>
</feature>
<dbReference type="InParanoid" id="F4R4W7"/>
<name>F4R4W7_MELLP</name>
<sequence length="427" mass="46723">MRKAVKSLDPDAPGVGKQAMIDWMHINHPMIPIRTNASRDEIASKVKAAQPELFPSSIINAPPVVPSQTSKARRPSMAQTSIKPVIPMAPFTACALPPSDPLFLTSLGKNETSKKKRSPSPDIKPALKKDIPAKKTGSKTKLKSASIGSTVSVCADPPKAKKKKVGTIHIVHYPDLVNLDLSSTSCDPQTLSSKKATITTHQFKIEQEDGLIGGLPGTTDHSDSATLQQNYQPTSYVPLVPRPDANVQLGGKIDSNDVDDLIILTPVNCFESENTIVGRDISPISPDTPRSSIVRYGITSSEKKKSGSEVFQEERRRVEQVHILLDRVDGMEKVMQSMQEKTDSMADVRAQLENQLKDVEERFNNRLKVLEDSCKELSRSFDKAMEEIQAHDEVLTRLLTAGKDEEDSDECSAHDDSSCDSETSSTA</sequence>
<reference evidence="4" key="1">
    <citation type="journal article" date="2011" name="Proc. Natl. Acad. Sci. U.S.A.">
        <title>Obligate biotrophy features unraveled by the genomic analysis of rust fungi.</title>
        <authorList>
            <person name="Duplessis S."/>
            <person name="Cuomo C.A."/>
            <person name="Lin Y.-C."/>
            <person name="Aerts A."/>
            <person name="Tisserant E."/>
            <person name="Veneault-Fourrey C."/>
            <person name="Joly D.L."/>
            <person name="Hacquard S."/>
            <person name="Amselem J."/>
            <person name="Cantarel B.L."/>
            <person name="Chiu R."/>
            <person name="Coutinho P.M."/>
            <person name="Feau N."/>
            <person name="Field M."/>
            <person name="Frey P."/>
            <person name="Gelhaye E."/>
            <person name="Goldberg J."/>
            <person name="Grabherr M.G."/>
            <person name="Kodira C.D."/>
            <person name="Kohler A."/>
            <person name="Kuees U."/>
            <person name="Lindquist E.A."/>
            <person name="Lucas S.M."/>
            <person name="Mago R."/>
            <person name="Mauceli E."/>
            <person name="Morin E."/>
            <person name="Murat C."/>
            <person name="Pangilinan J.L."/>
            <person name="Park R."/>
            <person name="Pearson M."/>
            <person name="Quesneville H."/>
            <person name="Rouhier N."/>
            <person name="Sakthikumar S."/>
            <person name="Salamov A.A."/>
            <person name="Schmutz J."/>
            <person name="Selles B."/>
            <person name="Shapiro H."/>
            <person name="Tanguay P."/>
            <person name="Tuskan G.A."/>
            <person name="Henrissat B."/>
            <person name="Van de Peer Y."/>
            <person name="Rouze P."/>
            <person name="Ellis J.G."/>
            <person name="Dodds P.N."/>
            <person name="Schein J.E."/>
            <person name="Zhong S."/>
            <person name="Hamelin R.C."/>
            <person name="Grigoriev I.V."/>
            <person name="Szabo L.J."/>
            <person name="Martin F."/>
        </authorList>
    </citation>
    <scope>NUCLEOTIDE SEQUENCE [LARGE SCALE GENOMIC DNA]</scope>
    <source>
        <strain evidence="4">98AG31 / pathotype 3-4-7</strain>
    </source>
</reference>
<keyword evidence="1" id="KW-0175">Coiled coil</keyword>
<accession>F4R4W7</accession>
<organism evidence="4">
    <name type="scientific">Melampsora larici-populina (strain 98AG31 / pathotype 3-4-7)</name>
    <name type="common">Poplar leaf rust fungus</name>
    <dbReference type="NCBI Taxonomy" id="747676"/>
    <lineage>
        <taxon>Eukaryota</taxon>
        <taxon>Fungi</taxon>
        <taxon>Dikarya</taxon>
        <taxon>Basidiomycota</taxon>
        <taxon>Pucciniomycotina</taxon>
        <taxon>Pucciniomycetes</taxon>
        <taxon>Pucciniales</taxon>
        <taxon>Melampsoraceae</taxon>
        <taxon>Melampsora</taxon>
    </lineage>
</organism>
<dbReference type="Proteomes" id="UP000001072">
    <property type="component" value="Unassembled WGS sequence"/>
</dbReference>
<proteinExistence type="predicted"/>